<reference evidence="3 4" key="1">
    <citation type="submission" date="2023-12" db="EMBL/GenBank/DDBJ databases">
        <title>Streptomyces sp. V4-01.</title>
        <authorList>
            <person name="Somphong A."/>
            <person name="Phongsopitanun W."/>
        </authorList>
    </citation>
    <scope>NUCLEOTIDE SEQUENCE [LARGE SCALE GENOMIC DNA]</scope>
    <source>
        <strain evidence="3 4">V4-01</strain>
    </source>
</reference>
<dbReference type="InterPro" id="IPR049082">
    <property type="entry name" value="T7SS_signal"/>
</dbReference>
<dbReference type="RefSeq" id="WP_330799084.1">
    <property type="nucleotide sequence ID" value="NZ_JAZEWV010000029.1"/>
</dbReference>
<evidence type="ECO:0000313" key="4">
    <source>
        <dbReference type="Proteomes" id="UP001344658"/>
    </source>
</evidence>
<sequence length="447" mass="46596">MTRSFPHLGFDPTPGDVERTRGLARQLGDLHGELTTTVGELDRIDCGAWKGEAAKAFVAHIDHDVTPLIKKAHDSFGRASDALSRWSDQLHGFQTEADALEREAATKQGTLDHAKTAAGLPTDSSTPHPTPEASPDPDPQAAADAKKKQQAVTDAGNALDGVRHRADELHTRFTNAANAISHDLDKAGDIAPDKPGLFSRIVHGVENAWNDTVQWVKDHADLIKLIGDLLSDLSGILGVLAIITAPFEPLGAIFAAAAVVTSAAALITHLVAKLAGADVSWVSIGFDALGAIPGIGAFSKGAKVADGAVAAGRAAELGEGFRGVTTIGRNFVGKAGEMIAGGKQINLFNKVTLEFGGLKAAGKVISDGKIINRMQLVSEQLYHGGQIIGTKGLGAITKGRVAIDAMSTAGRSIDAGLKLAPKLYSIPQHIGEAVHLGDRFNQAATSH</sequence>
<gene>
    <name evidence="3" type="ORF">V2S66_26200</name>
</gene>
<feature type="region of interest" description="Disordered" evidence="1">
    <location>
        <begin position="116"/>
        <end position="154"/>
    </location>
</feature>
<protein>
    <recommendedName>
        <fullName evidence="2">Putative T7SS secretion signal domain-containing protein</fullName>
    </recommendedName>
</protein>
<dbReference type="EMBL" id="JAZEWV010000029">
    <property type="protein sequence ID" value="MEE4545448.1"/>
    <property type="molecule type" value="Genomic_DNA"/>
</dbReference>
<keyword evidence="4" id="KW-1185">Reference proteome</keyword>
<name>A0ABU7PHZ0_9ACTN</name>
<evidence type="ECO:0000256" key="1">
    <source>
        <dbReference type="SAM" id="MobiDB-lite"/>
    </source>
</evidence>
<comment type="caution">
    <text evidence="3">The sequence shown here is derived from an EMBL/GenBank/DDBJ whole genome shotgun (WGS) entry which is preliminary data.</text>
</comment>
<evidence type="ECO:0000259" key="2">
    <source>
        <dbReference type="Pfam" id="PF21725"/>
    </source>
</evidence>
<feature type="compositionally biased region" description="Pro residues" evidence="1">
    <location>
        <begin position="128"/>
        <end position="138"/>
    </location>
</feature>
<dbReference type="Proteomes" id="UP001344658">
    <property type="component" value="Unassembled WGS sequence"/>
</dbReference>
<accession>A0ABU7PHZ0</accession>
<organism evidence="3 4">
    <name type="scientific">Actinacidiphila polyblastidii</name>
    <dbReference type="NCBI Taxonomy" id="3110430"/>
    <lineage>
        <taxon>Bacteria</taxon>
        <taxon>Bacillati</taxon>
        <taxon>Actinomycetota</taxon>
        <taxon>Actinomycetes</taxon>
        <taxon>Kitasatosporales</taxon>
        <taxon>Streptomycetaceae</taxon>
        <taxon>Actinacidiphila</taxon>
    </lineage>
</organism>
<proteinExistence type="predicted"/>
<evidence type="ECO:0000313" key="3">
    <source>
        <dbReference type="EMBL" id="MEE4545448.1"/>
    </source>
</evidence>
<dbReference type="Pfam" id="PF21725">
    <property type="entry name" value="T7SS_signal"/>
    <property type="match status" value="1"/>
</dbReference>
<feature type="domain" description="Putative T7SS secretion signal" evidence="2">
    <location>
        <begin position="15"/>
        <end position="195"/>
    </location>
</feature>